<dbReference type="PRINTS" id="PR00258">
    <property type="entry name" value="SPERACTRCPTR"/>
</dbReference>
<sequence>TDQSLRLVDGRSRCEGRVEVCHQGVWGTVCDDHWDIRDARVVCRLLGCGRALAAPGRGRFGPGSGPILLDDVRCAGTEDALGRCGHSGWGRHNCRHREDAGVICAGVSPGSVPLALAALLRSRDSPAASAVPKDKAQLSCLPHLFQVTIDRGYLRRLGYSSWDIRLNDALCRPQVTGRYLIFNIPYGRCGTVRQEGLGSLSYSNSIRGRIQGHPGRVFVRHRVPQLKFTCRVDGPSAAEIVPGADVPRESVGYDVSISFLELPTSQHVRNMGPYYARQKKEVFLQATLHSPNPSLRLFVDTCVASPDPHDFTTVKYDLIRQGCIRDDTYVNLHSYQKNTAQFKFNAFNFLSNYDVVYLKCEVAVCKVGDHSSRCSQGCVERSKRDVGPVGSLEEQTEHFQVVGPLEIHRGTGQSKTLV</sequence>
<evidence type="ECO:0000256" key="5">
    <source>
        <dbReference type="ARBA" id="ARBA00023180"/>
    </source>
</evidence>
<dbReference type="InterPro" id="IPR036772">
    <property type="entry name" value="SRCR-like_dom_sf"/>
</dbReference>
<protein>
    <submittedName>
        <fullName evidence="10">Deleted in malignant brain tumors 1 protein-like</fullName>
    </submittedName>
</protein>
<dbReference type="OrthoDB" id="10063988at2759"/>
<dbReference type="InterPro" id="IPR055356">
    <property type="entry name" value="ZP-N"/>
</dbReference>
<dbReference type="Proteomes" id="UP000261680">
    <property type="component" value="Unplaced"/>
</dbReference>
<keyword evidence="4 6" id="KW-1015">Disulfide bond</keyword>
<feature type="disulfide bond" evidence="6">
    <location>
        <begin position="30"/>
        <end position="94"/>
    </location>
</feature>
<dbReference type="PROSITE" id="PS00420">
    <property type="entry name" value="SRCR_1"/>
    <property type="match status" value="1"/>
</dbReference>
<dbReference type="GO" id="GO:0045217">
    <property type="term" value="P:cell-cell junction maintenance"/>
    <property type="evidence" value="ECO:0007669"/>
    <property type="project" value="TreeGrafter"/>
</dbReference>
<keyword evidence="9" id="KW-1185">Reference proteome</keyword>
<name>A0A8M1FHY3_URSMA</name>
<gene>
    <name evidence="10" type="primary">LOC121101258</name>
</gene>
<feature type="domain" description="SRCR" evidence="7">
    <location>
        <begin position="5"/>
        <end position="105"/>
    </location>
</feature>
<keyword evidence="1" id="KW-0217">Developmental protein</keyword>
<dbReference type="FunFam" id="3.10.250.10:FF:000003">
    <property type="entry name" value="Deleted in malignant brain tumors 1"/>
    <property type="match status" value="1"/>
</dbReference>
<dbReference type="Gene3D" id="2.60.40.3210">
    <property type="entry name" value="Zona pellucida, ZP-N domain"/>
    <property type="match status" value="1"/>
</dbReference>
<feature type="non-terminal residue" evidence="10">
    <location>
        <position position="1"/>
    </location>
</feature>
<dbReference type="Gene3D" id="3.10.250.10">
    <property type="entry name" value="SRCR-like domain"/>
    <property type="match status" value="1"/>
</dbReference>
<dbReference type="FunFam" id="2.60.40.4100:FF:000005">
    <property type="entry name" value="Deleted in malignant brain tumors 1"/>
    <property type="match status" value="1"/>
</dbReference>
<evidence type="ECO:0000313" key="9">
    <source>
        <dbReference type="Proteomes" id="UP000261680"/>
    </source>
</evidence>
<evidence type="ECO:0000313" key="10">
    <source>
        <dbReference type="RefSeq" id="XP_040480239.1"/>
    </source>
</evidence>
<feature type="disulfide bond" evidence="6">
    <location>
        <begin position="43"/>
        <end position="104"/>
    </location>
</feature>
<evidence type="ECO:0000259" key="7">
    <source>
        <dbReference type="PROSITE" id="PS50287"/>
    </source>
</evidence>
<dbReference type="SUPFAM" id="SSF56487">
    <property type="entry name" value="SRCR-like"/>
    <property type="match status" value="1"/>
</dbReference>
<evidence type="ECO:0000256" key="3">
    <source>
        <dbReference type="ARBA" id="ARBA00022737"/>
    </source>
</evidence>
<dbReference type="GeneID" id="121101258"/>
<dbReference type="Pfam" id="PF00100">
    <property type="entry name" value="Zona_pellucida"/>
    <property type="match status" value="1"/>
</dbReference>
<dbReference type="GO" id="GO:0016020">
    <property type="term" value="C:membrane"/>
    <property type="evidence" value="ECO:0007669"/>
    <property type="project" value="InterPro"/>
</dbReference>
<dbReference type="RefSeq" id="XP_040480239.1">
    <property type="nucleotide sequence ID" value="XM_040624305.1"/>
</dbReference>
<proteinExistence type="predicted"/>
<reference evidence="10" key="1">
    <citation type="submission" date="2025-08" db="UniProtKB">
        <authorList>
            <consortium name="RefSeq"/>
        </authorList>
    </citation>
    <scope>IDENTIFICATION</scope>
    <source>
        <tissue evidence="10">Whole blood</tissue>
    </source>
</reference>
<dbReference type="InterPro" id="IPR053243">
    <property type="entry name" value="SJ_maturation_regulator"/>
</dbReference>
<keyword evidence="3" id="KW-0677">Repeat</keyword>
<dbReference type="InterPro" id="IPR042235">
    <property type="entry name" value="ZP-C_dom"/>
</dbReference>
<dbReference type="KEGG" id="umr:121101258"/>
<dbReference type="InterPro" id="IPR055355">
    <property type="entry name" value="ZP-C"/>
</dbReference>
<dbReference type="PROSITE" id="PS51034">
    <property type="entry name" value="ZP_2"/>
    <property type="match status" value="1"/>
</dbReference>
<dbReference type="SMART" id="SM00202">
    <property type="entry name" value="SR"/>
    <property type="match status" value="1"/>
</dbReference>
<dbReference type="InterPro" id="IPR048290">
    <property type="entry name" value="ZP_chr"/>
</dbReference>
<evidence type="ECO:0000259" key="8">
    <source>
        <dbReference type="PROSITE" id="PS51034"/>
    </source>
</evidence>
<evidence type="ECO:0000256" key="2">
    <source>
        <dbReference type="ARBA" id="ARBA00022729"/>
    </source>
</evidence>
<keyword evidence="5" id="KW-0325">Glycoprotein</keyword>
<evidence type="ECO:0000256" key="4">
    <source>
        <dbReference type="ARBA" id="ARBA00023157"/>
    </source>
</evidence>
<evidence type="ECO:0000256" key="6">
    <source>
        <dbReference type="PROSITE-ProRule" id="PRU00196"/>
    </source>
</evidence>
<organism evidence="9 10">
    <name type="scientific">Ursus maritimus</name>
    <name type="common">Polar bear</name>
    <name type="synonym">Thalarctos maritimus</name>
    <dbReference type="NCBI Taxonomy" id="29073"/>
    <lineage>
        <taxon>Eukaryota</taxon>
        <taxon>Metazoa</taxon>
        <taxon>Chordata</taxon>
        <taxon>Craniata</taxon>
        <taxon>Vertebrata</taxon>
        <taxon>Euteleostomi</taxon>
        <taxon>Mammalia</taxon>
        <taxon>Eutheria</taxon>
        <taxon>Laurasiatheria</taxon>
        <taxon>Carnivora</taxon>
        <taxon>Caniformia</taxon>
        <taxon>Ursidae</taxon>
        <taxon>Ursus</taxon>
    </lineage>
</organism>
<keyword evidence="2" id="KW-0732">Signal</keyword>
<dbReference type="PRINTS" id="PR00023">
    <property type="entry name" value="ZPELLUCIDA"/>
</dbReference>
<feature type="domain" description="ZP" evidence="8">
    <location>
        <begin position="139"/>
        <end position="381"/>
    </location>
</feature>
<dbReference type="SMART" id="SM00241">
    <property type="entry name" value="ZP"/>
    <property type="match status" value="1"/>
</dbReference>
<dbReference type="PANTHER" id="PTHR47653:SF1">
    <property type="entry name" value="DELETED IN MALIGNANT BRAIN TUMORS 1 PROTEIN"/>
    <property type="match status" value="1"/>
</dbReference>
<dbReference type="InterPro" id="IPR001190">
    <property type="entry name" value="SRCR"/>
</dbReference>
<accession>A0A8M1FHY3</accession>
<dbReference type="Pfam" id="PF23344">
    <property type="entry name" value="ZP-N"/>
    <property type="match status" value="1"/>
</dbReference>
<dbReference type="InterPro" id="IPR001507">
    <property type="entry name" value="ZP_dom"/>
</dbReference>
<evidence type="ECO:0000256" key="1">
    <source>
        <dbReference type="ARBA" id="ARBA00022473"/>
    </source>
</evidence>
<dbReference type="AlphaFoldDB" id="A0A8M1FHY3"/>
<dbReference type="Pfam" id="PF00530">
    <property type="entry name" value="SRCR"/>
    <property type="match status" value="1"/>
</dbReference>
<dbReference type="PROSITE" id="PS50287">
    <property type="entry name" value="SRCR_2"/>
    <property type="match status" value="1"/>
</dbReference>
<dbReference type="PANTHER" id="PTHR47653">
    <property type="entry name" value="PROTEIN BARK BEETLE"/>
    <property type="match status" value="1"/>
</dbReference>
<dbReference type="Gene3D" id="2.60.40.4100">
    <property type="entry name" value="Zona pellucida, ZP-C domain"/>
    <property type="match status" value="1"/>
</dbReference>
<feature type="disulfide bond" evidence="6">
    <location>
        <begin position="74"/>
        <end position="84"/>
    </location>
</feature>